<keyword evidence="4" id="KW-1185">Reference proteome</keyword>
<dbReference type="HOGENOM" id="CLU_895409_0_0_1"/>
<protein>
    <submittedName>
        <fullName evidence="3">Uncharacterized protein</fullName>
    </submittedName>
</protein>
<feature type="signal peptide" evidence="2">
    <location>
        <begin position="1"/>
        <end position="17"/>
    </location>
</feature>
<feature type="region of interest" description="Disordered" evidence="1">
    <location>
        <begin position="27"/>
        <end position="166"/>
    </location>
</feature>
<evidence type="ECO:0000313" key="3">
    <source>
        <dbReference type="EnsemblPlants" id="ORUFI03G28330.1"/>
    </source>
</evidence>
<sequence>MWVYPFFLLPLSSPYLSFPLFGSSASRGQHGGRVAAASRETSQSSRGPSARHPKLAGAPSGRRQQTPAGHALGALGGSDRMELGEGALGRWRQQMAVTERESTTGGGDDGSGTELGARRKRRCNRRDQRDARCKRRSNQRDQSPLQGCRTPPKPPLDLPPHSSTSLLPTHATEVAAHCRGRYSTRRVPLPLIERLRRRRPAPVAAAAGFHEAPRPRPRRRSPSTPLQANRLRIDATSAPPGRRRCPSPPTISRSIPPARERPCLPTASRGEEKGDQDVEREGRSGRRKKRKREMTCGPHMSVGPTTFCVCE</sequence>
<keyword evidence="2" id="KW-0732">Signal</keyword>
<dbReference type="AlphaFoldDB" id="A0A0E0NYR2"/>
<accession>A0A0E0NYR2</accession>
<organism evidence="3 4">
    <name type="scientific">Oryza rufipogon</name>
    <name type="common">Brownbeard rice</name>
    <name type="synonym">Asian wild rice</name>
    <dbReference type="NCBI Taxonomy" id="4529"/>
    <lineage>
        <taxon>Eukaryota</taxon>
        <taxon>Viridiplantae</taxon>
        <taxon>Streptophyta</taxon>
        <taxon>Embryophyta</taxon>
        <taxon>Tracheophyta</taxon>
        <taxon>Spermatophyta</taxon>
        <taxon>Magnoliopsida</taxon>
        <taxon>Liliopsida</taxon>
        <taxon>Poales</taxon>
        <taxon>Poaceae</taxon>
        <taxon>BOP clade</taxon>
        <taxon>Oryzoideae</taxon>
        <taxon>Oryzeae</taxon>
        <taxon>Oryzinae</taxon>
        <taxon>Oryza</taxon>
    </lineage>
</organism>
<dbReference type="EnsemblPlants" id="ORUFI03G28330.1">
    <property type="protein sequence ID" value="ORUFI03G28330.1"/>
    <property type="gene ID" value="ORUFI03G28330"/>
</dbReference>
<feature type="compositionally biased region" description="Basic and acidic residues" evidence="1">
    <location>
        <begin position="269"/>
        <end position="284"/>
    </location>
</feature>
<evidence type="ECO:0000313" key="4">
    <source>
        <dbReference type="Proteomes" id="UP000008022"/>
    </source>
</evidence>
<reference evidence="3" key="2">
    <citation type="submission" date="2015-06" db="UniProtKB">
        <authorList>
            <consortium name="EnsemblPlants"/>
        </authorList>
    </citation>
    <scope>IDENTIFICATION</scope>
</reference>
<reference evidence="4" key="1">
    <citation type="submission" date="2013-06" db="EMBL/GenBank/DDBJ databases">
        <authorList>
            <person name="Zhao Q."/>
        </authorList>
    </citation>
    <scope>NUCLEOTIDE SEQUENCE</scope>
    <source>
        <strain evidence="4">cv. W1943</strain>
    </source>
</reference>
<proteinExistence type="predicted"/>
<evidence type="ECO:0000256" key="2">
    <source>
        <dbReference type="SAM" id="SignalP"/>
    </source>
</evidence>
<dbReference type="Proteomes" id="UP000008022">
    <property type="component" value="Unassembled WGS sequence"/>
</dbReference>
<dbReference type="Gramene" id="ORUFI03G28330.1">
    <property type="protein sequence ID" value="ORUFI03G28330.1"/>
    <property type="gene ID" value="ORUFI03G28330"/>
</dbReference>
<feature type="region of interest" description="Disordered" evidence="1">
    <location>
        <begin position="202"/>
        <end position="303"/>
    </location>
</feature>
<evidence type="ECO:0000256" key="1">
    <source>
        <dbReference type="SAM" id="MobiDB-lite"/>
    </source>
</evidence>
<feature type="chain" id="PRO_5002369456" evidence="2">
    <location>
        <begin position="18"/>
        <end position="311"/>
    </location>
</feature>
<name>A0A0E0NYR2_ORYRU</name>